<dbReference type="InterPro" id="IPR011611">
    <property type="entry name" value="PfkB_dom"/>
</dbReference>
<dbReference type="InterPro" id="IPR029056">
    <property type="entry name" value="Ribokinase-like"/>
</dbReference>
<dbReference type="AlphaFoldDB" id="A0A482X0D2"/>
<keyword evidence="5 12" id="KW-0660">Purine salvage</keyword>
<dbReference type="Pfam" id="PF00294">
    <property type="entry name" value="PfkB"/>
    <property type="match status" value="1"/>
</dbReference>
<evidence type="ECO:0000313" key="15">
    <source>
        <dbReference type="Proteomes" id="UP000291343"/>
    </source>
</evidence>
<dbReference type="InParanoid" id="A0A482X0D2"/>
<gene>
    <name evidence="14" type="ORF">LSTR_LSTR010312</name>
</gene>
<evidence type="ECO:0000256" key="1">
    <source>
        <dbReference type="ARBA" id="ARBA00004801"/>
    </source>
</evidence>
<reference evidence="14 15" key="1">
    <citation type="journal article" date="2017" name="Gigascience">
        <title>Genome sequence of the small brown planthopper, Laodelphax striatellus.</title>
        <authorList>
            <person name="Zhu J."/>
            <person name="Jiang F."/>
            <person name="Wang X."/>
            <person name="Yang P."/>
            <person name="Bao Y."/>
            <person name="Zhao W."/>
            <person name="Wang W."/>
            <person name="Lu H."/>
            <person name="Wang Q."/>
            <person name="Cui N."/>
            <person name="Li J."/>
            <person name="Chen X."/>
            <person name="Luo L."/>
            <person name="Yu J."/>
            <person name="Kang L."/>
            <person name="Cui F."/>
        </authorList>
    </citation>
    <scope>NUCLEOTIDE SEQUENCE [LARGE SCALE GENOMIC DNA]</scope>
    <source>
        <strain evidence="14">Lst14</strain>
    </source>
</reference>
<dbReference type="SUPFAM" id="SSF53613">
    <property type="entry name" value="Ribokinase-like"/>
    <property type="match status" value="1"/>
</dbReference>
<comment type="subunit">
    <text evidence="12">Monomer.</text>
</comment>
<dbReference type="PRINTS" id="PR00989">
    <property type="entry name" value="ADENOKINASE"/>
</dbReference>
<keyword evidence="7 12" id="KW-0418">Kinase</keyword>
<evidence type="ECO:0000313" key="14">
    <source>
        <dbReference type="EMBL" id="RZF39218.1"/>
    </source>
</evidence>
<comment type="caution">
    <text evidence="14">The sequence shown here is derived from an EMBL/GenBank/DDBJ whole genome shotgun (WGS) entry which is preliminary data.</text>
</comment>
<comment type="catalytic activity">
    <reaction evidence="10 12">
        <text>adenosine + ATP = AMP + ADP + H(+)</text>
        <dbReference type="Rhea" id="RHEA:20824"/>
        <dbReference type="ChEBI" id="CHEBI:15378"/>
        <dbReference type="ChEBI" id="CHEBI:16335"/>
        <dbReference type="ChEBI" id="CHEBI:30616"/>
        <dbReference type="ChEBI" id="CHEBI:456215"/>
        <dbReference type="ChEBI" id="CHEBI:456216"/>
        <dbReference type="EC" id="2.7.1.20"/>
    </reaction>
</comment>
<dbReference type="UniPathway" id="UPA00588">
    <property type="reaction ID" value="UER00659"/>
</dbReference>
<dbReference type="GO" id="GO:0005829">
    <property type="term" value="C:cytosol"/>
    <property type="evidence" value="ECO:0007669"/>
    <property type="project" value="TreeGrafter"/>
</dbReference>
<evidence type="ECO:0000256" key="5">
    <source>
        <dbReference type="ARBA" id="ARBA00022726"/>
    </source>
</evidence>
<dbReference type="CDD" id="cd01168">
    <property type="entry name" value="adenosine_kinase"/>
    <property type="match status" value="1"/>
</dbReference>
<dbReference type="Gene3D" id="3.40.1190.20">
    <property type="match status" value="1"/>
</dbReference>
<comment type="similarity">
    <text evidence="2 12">Belongs to the carbohydrate kinase PfkB family.</text>
</comment>
<dbReference type="GO" id="GO:0005634">
    <property type="term" value="C:nucleus"/>
    <property type="evidence" value="ECO:0007669"/>
    <property type="project" value="UniProtKB-SubCell"/>
</dbReference>
<evidence type="ECO:0000256" key="6">
    <source>
        <dbReference type="ARBA" id="ARBA00022741"/>
    </source>
</evidence>
<comment type="cofactor">
    <cofactor evidence="12">
        <name>Mg(2+)</name>
        <dbReference type="ChEBI" id="CHEBI:18420"/>
    </cofactor>
    <text evidence="12">Binds 3 Mg(2+) ions per subunit.</text>
</comment>
<protein>
    <recommendedName>
        <fullName evidence="11 12">Adenosine kinase</fullName>
        <shortName evidence="12">AK</shortName>
        <ecNumber evidence="3 12">2.7.1.20</ecNumber>
    </recommendedName>
    <alternativeName>
        <fullName evidence="12">Adenosine 5'-phosphotransferase</fullName>
    </alternativeName>
</protein>
<proteinExistence type="inferred from homology"/>
<dbReference type="GO" id="GO:0006166">
    <property type="term" value="P:purine ribonucleoside salvage"/>
    <property type="evidence" value="ECO:0007669"/>
    <property type="project" value="UniProtKB-KW"/>
</dbReference>
<evidence type="ECO:0000256" key="11">
    <source>
        <dbReference type="ARBA" id="ARBA00068771"/>
    </source>
</evidence>
<dbReference type="GO" id="GO:0005524">
    <property type="term" value="F:ATP binding"/>
    <property type="evidence" value="ECO:0007669"/>
    <property type="project" value="UniProtKB-UniRule"/>
</dbReference>
<evidence type="ECO:0000256" key="9">
    <source>
        <dbReference type="ARBA" id="ARBA00022842"/>
    </source>
</evidence>
<dbReference type="PANTHER" id="PTHR45769">
    <property type="entry name" value="ADENOSINE KINASE"/>
    <property type="match status" value="1"/>
</dbReference>
<dbReference type="FunCoup" id="A0A482X0D2">
    <property type="interactions" value="1225"/>
</dbReference>
<sequence>MIVLIYLLNKIYNYLTSSHTVDSSSRMEEMLRENSVLCIGNPLLDISATVPDEFLDKWNLKPNDAILATDKHMALYKEFEANYPVEYIAGGASQNTARVAQWILKKPNTCAYFGSVGIDDYSKILKEKAVADGVNVQYQYHETEPTGSCAVLITKNGTNRSLCANLAAANHFTVDHIQKPDCKKIIQQAEIYYVSGFFLTVSIESILEVAQVAHKRNKLFLMNLSAPFLVQLYKSQMMQAMPYVDILFGNEYEALTFSKEHNFNTEDVSEIALKLMALPKQNSEKGRIVVITQGKESVILALISNGKVKEFAVEVLPTEKVIDTNGAGFIAQLVKGVDLEKCIKCGIWAASRVIERSGCTFDGTQSYNSGD</sequence>
<evidence type="ECO:0000256" key="3">
    <source>
        <dbReference type="ARBA" id="ARBA00012119"/>
    </source>
</evidence>
<dbReference type="InterPro" id="IPR001805">
    <property type="entry name" value="Adenokinase"/>
</dbReference>
<dbReference type="GO" id="GO:0004001">
    <property type="term" value="F:adenosine kinase activity"/>
    <property type="evidence" value="ECO:0007669"/>
    <property type="project" value="UniProtKB-UniRule"/>
</dbReference>
<comment type="function">
    <text evidence="12">ATP dependent phosphorylation of adenosine and other related nucleoside analogs to monophosphate derivatives.</text>
</comment>
<organism evidence="14 15">
    <name type="scientific">Laodelphax striatellus</name>
    <name type="common">Small brown planthopper</name>
    <name type="synonym">Delphax striatella</name>
    <dbReference type="NCBI Taxonomy" id="195883"/>
    <lineage>
        <taxon>Eukaryota</taxon>
        <taxon>Metazoa</taxon>
        <taxon>Ecdysozoa</taxon>
        <taxon>Arthropoda</taxon>
        <taxon>Hexapoda</taxon>
        <taxon>Insecta</taxon>
        <taxon>Pterygota</taxon>
        <taxon>Neoptera</taxon>
        <taxon>Paraneoptera</taxon>
        <taxon>Hemiptera</taxon>
        <taxon>Auchenorrhyncha</taxon>
        <taxon>Fulgoroidea</taxon>
        <taxon>Delphacidae</taxon>
        <taxon>Criomorphinae</taxon>
        <taxon>Laodelphax</taxon>
    </lineage>
</organism>
<dbReference type="FunFam" id="3.30.1110.10:FF:000001">
    <property type="entry name" value="Adenosine kinase a"/>
    <property type="match status" value="1"/>
</dbReference>
<evidence type="ECO:0000256" key="12">
    <source>
        <dbReference type="RuleBase" id="RU368116"/>
    </source>
</evidence>
<dbReference type="FunFam" id="3.40.1190.20:FF:000076">
    <property type="entry name" value="Adenosine kinase"/>
    <property type="match status" value="1"/>
</dbReference>
<keyword evidence="6 12" id="KW-0547">Nucleotide-binding</keyword>
<dbReference type="GO" id="GO:0006144">
    <property type="term" value="P:purine nucleobase metabolic process"/>
    <property type="evidence" value="ECO:0007669"/>
    <property type="project" value="TreeGrafter"/>
</dbReference>
<dbReference type="STRING" id="195883.A0A482X0D2"/>
<comment type="subcellular location">
    <subcellularLocation>
        <location evidence="12">Nucleus</location>
    </subcellularLocation>
</comment>
<dbReference type="Gene3D" id="3.30.1110.10">
    <property type="match status" value="1"/>
</dbReference>
<evidence type="ECO:0000256" key="8">
    <source>
        <dbReference type="ARBA" id="ARBA00022840"/>
    </source>
</evidence>
<evidence type="ECO:0000256" key="10">
    <source>
        <dbReference type="ARBA" id="ARBA00051362"/>
    </source>
</evidence>
<evidence type="ECO:0000259" key="13">
    <source>
        <dbReference type="Pfam" id="PF00294"/>
    </source>
</evidence>
<dbReference type="EC" id="2.7.1.20" evidence="3 12"/>
<keyword evidence="12" id="KW-0539">Nucleus</keyword>
<evidence type="ECO:0000256" key="4">
    <source>
        <dbReference type="ARBA" id="ARBA00022679"/>
    </source>
</evidence>
<keyword evidence="9 12" id="KW-0460">Magnesium</keyword>
<dbReference type="OrthoDB" id="432447at2759"/>
<comment type="pathway">
    <text evidence="1 12">Purine metabolism; AMP biosynthesis via salvage pathway; AMP from adenosine: step 1/1.</text>
</comment>
<dbReference type="Proteomes" id="UP000291343">
    <property type="component" value="Unassembled WGS sequence"/>
</dbReference>
<dbReference type="EMBL" id="QKKF02020306">
    <property type="protein sequence ID" value="RZF39218.1"/>
    <property type="molecule type" value="Genomic_DNA"/>
</dbReference>
<keyword evidence="4 12" id="KW-0808">Transferase</keyword>
<dbReference type="GO" id="GO:0044209">
    <property type="term" value="P:AMP salvage"/>
    <property type="evidence" value="ECO:0007669"/>
    <property type="project" value="UniProtKB-UniRule"/>
</dbReference>
<evidence type="ECO:0000256" key="7">
    <source>
        <dbReference type="ARBA" id="ARBA00022777"/>
    </source>
</evidence>
<dbReference type="PANTHER" id="PTHR45769:SF3">
    <property type="entry name" value="ADENOSINE KINASE"/>
    <property type="match status" value="1"/>
</dbReference>
<accession>A0A482X0D2</accession>
<dbReference type="SMR" id="A0A482X0D2"/>
<keyword evidence="15" id="KW-1185">Reference proteome</keyword>
<feature type="domain" description="Carbohydrate kinase PfkB" evidence="13">
    <location>
        <begin position="60"/>
        <end position="361"/>
    </location>
</feature>
<name>A0A482X0D2_LAOST</name>
<evidence type="ECO:0000256" key="2">
    <source>
        <dbReference type="ARBA" id="ARBA00010688"/>
    </source>
</evidence>
<keyword evidence="8 12" id="KW-0067">ATP-binding</keyword>